<dbReference type="RefSeq" id="XP_007375332.1">
    <property type="nucleotide sequence ID" value="XM_007375270.1"/>
</dbReference>
<reference evidence="3 4" key="1">
    <citation type="journal article" date="2011" name="Proc. Natl. Acad. Sci. U.S.A.">
        <title>Comparative genomics of xylose-fermenting fungi for enhanced biofuel production.</title>
        <authorList>
            <person name="Wohlbach D.J."/>
            <person name="Kuo A."/>
            <person name="Sato T.K."/>
            <person name="Potts K.M."/>
            <person name="Salamov A.A."/>
            <person name="LaButti K.M."/>
            <person name="Sun H."/>
            <person name="Clum A."/>
            <person name="Pangilinan J.L."/>
            <person name="Lindquist E.A."/>
            <person name="Lucas S."/>
            <person name="Lapidus A."/>
            <person name="Jin M."/>
            <person name="Gunawan C."/>
            <person name="Balan V."/>
            <person name="Dale B.E."/>
            <person name="Jeffries T.W."/>
            <person name="Zinkel R."/>
            <person name="Barry K.W."/>
            <person name="Grigoriev I.V."/>
            <person name="Gasch A.P."/>
        </authorList>
    </citation>
    <scope>NUCLEOTIDE SEQUENCE [LARGE SCALE GENOMIC DNA]</scope>
    <source>
        <strain evidence="4">NRRL Y-27907 / 11-Y1</strain>
    </source>
</reference>
<dbReference type="EC" id="2.1.1.-" evidence="1"/>
<dbReference type="GO" id="GO:0016279">
    <property type="term" value="F:protein-lysine N-methyltransferase activity"/>
    <property type="evidence" value="ECO:0007669"/>
    <property type="project" value="UniProtKB-UniRule"/>
</dbReference>
<dbReference type="Proteomes" id="UP000000709">
    <property type="component" value="Unassembled WGS sequence"/>
</dbReference>
<dbReference type="InterPro" id="IPR050600">
    <property type="entry name" value="SETD3_SETD6_MTase"/>
</dbReference>
<dbReference type="SUPFAM" id="SSF82199">
    <property type="entry name" value="SET domain"/>
    <property type="match status" value="1"/>
</dbReference>
<dbReference type="PIRSF" id="PIRSF011771">
    <property type="entry name" value="RMS1_SET"/>
    <property type="match status" value="1"/>
</dbReference>
<dbReference type="InterPro" id="IPR001214">
    <property type="entry name" value="SET_dom"/>
</dbReference>
<keyword evidence="1" id="KW-0808">Transferase</keyword>
<dbReference type="eggNOG" id="KOG1338">
    <property type="taxonomic scope" value="Eukaryota"/>
</dbReference>
<feature type="domain" description="SET" evidence="2">
    <location>
        <begin position="24"/>
        <end position="259"/>
    </location>
</feature>
<organism evidence="4">
    <name type="scientific">Spathaspora passalidarum (strain NRRL Y-27907 / 11-Y1)</name>
    <dbReference type="NCBI Taxonomy" id="619300"/>
    <lineage>
        <taxon>Eukaryota</taxon>
        <taxon>Fungi</taxon>
        <taxon>Dikarya</taxon>
        <taxon>Ascomycota</taxon>
        <taxon>Saccharomycotina</taxon>
        <taxon>Pichiomycetes</taxon>
        <taxon>Debaryomycetaceae</taxon>
        <taxon>Spathaspora</taxon>
    </lineage>
</organism>
<evidence type="ECO:0000259" key="2">
    <source>
        <dbReference type="PROSITE" id="PS50280"/>
    </source>
</evidence>
<dbReference type="HOGENOM" id="CLU_017135_0_0_1"/>
<dbReference type="Gene3D" id="3.90.1410.10">
    <property type="entry name" value="set domain protein methyltransferase, domain 1"/>
    <property type="match status" value="1"/>
</dbReference>
<dbReference type="KEGG" id="spaa:SPAPADRAFT_138237"/>
<name>G3AP24_SPAPN</name>
<accession>G3AP24</accession>
<comment type="similarity">
    <text evidence="1">Belongs to the class V-like SAM-binding methyltransferase superfamily. Histone-lysine methyltransferase family. SETD6 subfamily.</text>
</comment>
<sequence length="483" mass="55703">MADFSARTDKFIAFLQENDVTISPKLQIADLRAANQGRGIIALEDIEIDETLFTIPRTVLINSLNNSLVQDQPELADKLAGLENEWDALILVLLYEYKRKESKWTDYFNVLPDLDTFEFHELLFWNDEQLSDLKPSLVLDRIGKDKTVEMYERLVAIVNQWNLEELKGMTMEEFTKIATIIMSYSFDVAQGTEDEDEDEDDEEEEEEVEYIKSMVPLADTLNADTHLNNAILTYNKNQDLVMTCIKPIKKGEQVYNTYSDHPNCEILRRYGYVETTGSKYDFGEIPLTLITSHFSKSLSEQLVFDLLEIITEISQEEQEDDEPEVVAESYDCYSSKEVNLTFVFLIQLVTIIALIHKQEPITADIQNITRIYKKCYQLVESKKVTTEFVKNYTEILQARINEYPPIAKEPYDKELKEPLRKSMAEVVLKSEYQSLSNCLDVDATLANTLDGSVKTIDDDKLIRNILKKRSNEDISSNAKRTKN</sequence>
<keyword evidence="4" id="KW-1185">Reference proteome</keyword>
<keyword evidence="1" id="KW-0949">S-adenosyl-L-methionine</keyword>
<dbReference type="OMA" id="WEGLIIC"/>
<dbReference type="GO" id="GO:0005634">
    <property type="term" value="C:nucleus"/>
    <property type="evidence" value="ECO:0007669"/>
    <property type="project" value="UniProtKB-SubCell"/>
</dbReference>
<evidence type="ECO:0000313" key="4">
    <source>
        <dbReference type="Proteomes" id="UP000000709"/>
    </source>
</evidence>
<gene>
    <name evidence="3" type="ORF">SPAPADRAFT_138237</name>
</gene>
<evidence type="ECO:0000313" key="3">
    <source>
        <dbReference type="EMBL" id="EGW32056.1"/>
    </source>
</evidence>
<dbReference type="InterPro" id="IPR046341">
    <property type="entry name" value="SET_dom_sf"/>
</dbReference>
<dbReference type="PANTHER" id="PTHR13271">
    <property type="entry name" value="UNCHARACTERIZED PUTATIVE METHYLTRANSFERASE"/>
    <property type="match status" value="1"/>
</dbReference>
<keyword evidence="1" id="KW-0489">Methyltransferase</keyword>
<dbReference type="GeneID" id="18870107"/>
<dbReference type="OrthoDB" id="5312224at2759"/>
<protein>
    <recommendedName>
        <fullName evidence="1">Ribosomal lysine N-methyltransferase 4</fullName>
        <ecNumber evidence="1">2.1.1.-</ecNumber>
    </recommendedName>
</protein>
<dbReference type="EMBL" id="GL996502">
    <property type="protein sequence ID" value="EGW32056.1"/>
    <property type="molecule type" value="Genomic_DNA"/>
</dbReference>
<dbReference type="Pfam" id="PF00856">
    <property type="entry name" value="SET"/>
    <property type="match status" value="1"/>
</dbReference>
<dbReference type="AlphaFoldDB" id="G3AP24"/>
<dbReference type="PROSITE" id="PS50280">
    <property type="entry name" value="SET"/>
    <property type="match status" value="1"/>
</dbReference>
<dbReference type="InterPro" id="IPR011383">
    <property type="entry name" value="N-lys_methylase_SETD6"/>
</dbReference>
<dbReference type="PANTHER" id="PTHR13271:SF34">
    <property type="entry name" value="N-LYSINE METHYLTRANSFERASE SETD6"/>
    <property type="match status" value="1"/>
</dbReference>
<dbReference type="InParanoid" id="G3AP24"/>
<dbReference type="STRING" id="619300.G3AP24"/>
<dbReference type="FunCoup" id="G3AP24">
    <property type="interactions" value="278"/>
</dbReference>
<keyword evidence="1" id="KW-0539">Nucleus</keyword>
<dbReference type="FunFam" id="3.90.1410.10:FF:000007">
    <property type="entry name" value="Ribosomal lysine N-methyltransferase 4"/>
    <property type="match status" value="1"/>
</dbReference>
<dbReference type="GO" id="GO:0032259">
    <property type="term" value="P:methylation"/>
    <property type="evidence" value="ECO:0007669"/>
    <property type="project" value="UniProtKB-KW"/>
</dbReference>
<proteinExistence type="inferred from homology"/>
<comment type="function">
    <text evidence="1">S-adenosyl-L-methionine-dependent protein-lysine N-methyltransferase that monomethylates 60S ribosomal protein L42.</text>
</comment>
<evidence type="ECO:0000256" key="1">
    <source>
        <dbReference type="PIRNR" id="PIRNR011771"/>
    </source>
</evidence>
<comment type="subcellular location">
    <subcellularLocation>
        <location evidence="1">Nucleus</location>
    </subcellularLocation>
</comment>